<sequence length="739" mass="84013">MDSQGSTADDDSPAIKETSSSFKKFHGPQSIGELKRHLYGDKQWKIAGNSIASVTTSVIPITVICNNLSKNWQTLLNFSYNTNDKERNEVTSLVYIIQTIVDISKLLDSDSLLLLPAFNRFVRLLSRIAMLPIVDETLKNDAKCARDTFYQLFHLLDSSPHLMKYLTHAYEWTDKEQFLDLPTRRFHNTIKKEGAILYETLLYVIFYTSNRACMFTVFEENDLDSYPNILKAFVRYIDHYLKITASSSNIPDIFFNTIPYNLAAQENLSLTWNLVDKTVIVPAFVAAGYPKAVLEWIQIPQLKVEHRKALVSIIHNIARDAKGAIELRKEDGVTVLERIQKEVIADVDESMHVLFYMAYTLLAREDQIEQHVKLENPLLRNIFTNLLINAITACFSVLEKQGMSQSGFHLSELLVVLEKLFVSDVLGKYLLDIQLRSDASTVINYTKTFADTLVACRGALTDGDKRGILACESLINIIWSISFYNPDDESNDDVKKQLSDFRSNLKSHPELILVLQGLKDNQNDAAKCILWNLNPEQKQISDPVLPYSGLNRKSTLKPEISIWISASGTTPDLDICSQLVNALKKNSSNQYVVLVNNDDTSWEKITETIDEATIVLFLATDDYYTSRYCRQAAIYTTNCNKPFILLWPYQEKHSCMKGWLKKLAGKNADPVPFRKEWLINGTETIQLVNDIFDVIAERTSHRFETKRDTFLEGSQPGQQLKKTTTTRPSAINSVVCNIA</sequence>
<evidence type="ECO:0000256" key="1">
    <source>
        <dbReference type="SAM" id="MobiDB-lite"/>
    </source>
</evidence>
<dbReference type="Proteomes" id="UP000663829">
    <property type="component" value="Unassembled WGS sequence"/>
</dbReference>
<feature type="region of interest" description="Disordered" evidence="1">
    <location>
        <begin position="1"/>
        <end position="28"/>
    </location>
</feature>
<evidence type="ECO:0000313" key="6">
    <source>
        <dbReference type="Proteomes" id="UP000663829"/>
    </source>
</evidence>
<dbReference type="AlphaFoldDB" id="A0A814FIQ5"/>
<dbReference type="Proteomes" id="UP000681722">
    <property type="component" value="Unassembled WGS sequence"/>
</dbReference>
<organism evidence="3 6">
    <name type="scientific">Didymodactylos carnosus</name>
    <dbReference type="NCBI Taxonomy" id="1234261"/>
    <lineage>
        <taxon>Eukaryota</taxon>
        <taxon>Metazoa</taxon>
        <taxon>Spiralia</taxon>
        <taxon>Gnathifera</taxon>
        <taxon>Rotifera</taxon>
        <taxon>Eurotatoria</taxon>
        <taxon>Bdelloidea</taxon>
        <taxon>Philodinida</taxon>
        <taxon>Philodinidae</taxon>
        <taxon>Didymodactylos</taxon>
    </lineage>
</organism>
<reference evidence="3" key="1">
    <citation type="submission" date="2021-02" db="EMBL/GenBank/DDBJ databases">
        <authorList>
            <person name="Nowell W R."/>
        </authorList>
    </citation>
    <scope>NUCLEOTIDE SEQUENCE</scope>
</reference>
<keyword evidence="6" id="KW-1185">Reference proteome</keyword>
<evidence type="ECO:0000313" key="3">
    <source>
        <dbReference type="EMBL" id="CAF0985565.1"/>
    </source>
</evidence>
<dbReference type="EMBL" id="CAJNOK010000870">
    <property type="protein sequence ID" value="CAF0780328.1"/>
    <property type="molecule type" value="Genomic_DNA"/>
</dbReference>
<dbReference type="OrthoDB" id="9990764at2759"/>
<protein>
    <recommendedName>
        <fullName evidence="7">TIR domain-containing protein</fullName>
    </recommendedName>
</protein>
<evidence type="ECO:0000313" key="2">
    <source>
        <dbReference type="EMBL" id="CAF0780328.1"/>
    </source>
</evidence>
<proteinExistence type="predicted"/>
<dbReference type="Proteomes" id="UP000677228">
    <property type="component" value="Unassembled WGS sequence"/>
</dbReference>
<evidence type="ECO:0000313" key="4">
    <source>
        <dbReference type="EMBL" id="CAF3561853.1"/>
    </source>
</evidence>
<comment type="caution">
    <text evidence="3">The sequence shown here is derived from an EMBL/GenBank/DDBJ whole genome shotgun (WGS) entry which is preliminary data.</text>
</comment>
<dbReference type="EMBL" id="CAJOBA010000870">
    <property type="protein sequence ID" value="CAF3561853.1"/>
    <property type="molecule type" value="Genomic_DNA"/>
</dbReference>
<accession>A0A814FIQ5</accession>
<evidence type="ECO:0000313" key="5">
    <source>
        <dbReference type="EMBL" id="CAF3757808.1"/>
    </source>
</evidence>
<dbReference type="EMBL" id="CAJOBC010002909">
    <property type="protein sequence ID" value="CAF3757808.1"/>
    <property type="molecule type" value="Genomic_DNA"/>
</dbReference>
<gene>
    <name evidence="3" type="ORF">GPM918_LOCUS12980</name>
    <name evidence="2" type="ORF">OVA965_LOCUS3569</name>
    <name evidence="5" type="ORF">SRO942_LOCUS12980</name>
    <name evidence="4" type="ORF">TMI583_LOCUS3568</name>
</gene>
<evidence type="ECO:0008006" key="7">
    <source>
        <dbReference type="Google" id="ProtNLM"/>
    </source>
</evidence>
<name>A0A814FIQ5_9BILA</name>
<dbReference type="Proteomes" id="UP000682733">
    <property type="component" value="Unassembled WGS sequence"/>
</dbReference>
<dbReference type="EMBL" id="CAJNOQ010002909">
    <property type="protein sequence ID" value="CAF0985565.1"/>
    <property type="molecule type" value="Genomic_DNA"/>
</dbReference>